<dbReference type="InterPro" id="IPR008881">
    <property type="entry name" value="Trigger_fac_ribosome-bd_bac"/>
</dbReference>
<dbReference type="SUPFAM" id="SSF109998">
    <property type="entry name" value="Triger factor/SurA peptide-binding domain-like"/>
    <property type="match status" value="1"/>
</dbReference>
<dbReference type="GO" id="GO:0043022">
    <property type="term" value="F:ribosome binding"/>
    <property type="evidence" value="ECO:0007669"/>
    <property type="project" value="TreeGrafter"/>
</dbReference>
<dbReference type="HAMAP" id="MF_00303">
    <property type="entry name" value="Trigger_factor_Tig"/>
    <property type="match status" value="1"/>
</dbReference>
<evidence type="ECO:0000256" key="13">
    <source>
        <dbReference type="PROSITE-ProRule" id="PRU00277"/>
    </source>
</evidence>
<dbReference type="InterPro" id="IPR027304">
    <property type="entry name" value="Trigger_fact/SurA_dom_sf"/>
</dbReference>
<evidence type="ECO:0000256" key="1">
    <source>
        <dbReference type="ARBA" id="ARBA00000971"/>
    </source>
</evidence>
<dbReference type="InterPro" id="IPR001179">
    <property type="entry name" value="PPIase_FKBP_dom"/>
</dbReference>
<dbReference type="GO" id="GO:0051083">
    <property type="term" value="P:'de novo' cotranslational protein folding"/>
    <property type="evidence" value="ECO:0007669"/>
    <property type="project" value="TreeGrafter"/>
</dbReference>
<evidence type="ECO:0000256" key="3">
    <source>
        <dbReference type="ARBA" id="ARBA00013194"/>
    </source>
</evidence>
<dbReference type="Gene3D" id="3.30.70.1050">
    <property type="entry name" value="Trigger factor ribosome-binding domain"/>
    <property type="match status" value="1"/>
</dbReference>
<evidence type="ECO:0000256" key="12">
    <source>
        <dbReference type="HAMAP-Rule" id="MF_00303"/>
    </source>
</evidence>
<reference evidence="17 18" key="1">
    <citation type="submission" date="2015-03" db="EMBL/GenBank/DDBJ databases">
        <authorList>
            <person name="Murphy D."/>
        </authorList>
    </citation>
    <scope>NUCLEOTIDE SEQUENCE [LARGE SCALE GENOMIC DNA]</scope>
    <source>
        <strain evidence="17 18">OL-4</strain>
    </source>
</reference>
<evidence type="ECO:0000313" key="18">
    <source>
        <dbReference type="Proteomes" id="UP000045545"/>
    </source>
</evidence>
<evidence type="ECO:0000256" key="15">
    <source>
        <dbReference type="SAM" id="Coils"/>
    </source>
</evidence>
<sequence>MSAKLEKIENSEAYLHIEVEAEVFEKGLQKAYKKVVKQVAIPGFRKGRVPRELLEAHFGKEILFEDALEYVVPDAYEKALEELNIDPIAQPEFDFEEIQDDNILKFNAKVAVKPDVKLGQLEGLEVNIPVFELKEEDVDARLEEMSARYAQLIEKVDEAADNGDTVNIDFEGFVDGEAFPGGTAENYQLVLGSGTFIPGFEEQIVGLKKGDSTDVKVDFPQDYHAAELAGQAAVFKVTVNKVESKQLRALDDEFAQEVSQFETIAELREDTRKNLQQMLETQKNNFLKEAVLDKALEGCEIEVPPAAVKMQINHMLTQFSDRLRMQGLSLEQYFQFTGRTLEEFNAEAEPEAEKTARSNFMLEKIMEEKGISVSEEEVEKHIAEIAESMGIEPEQAKQNLSGVMDEIEFGLKMDKAIQYLVDHAVVTEADIPEEDLVAEGETEA</sequence>
<dbReference type="Pfam" id="PF05697">
    <property type="entry name" value="Trigger_N"/>
    <property type="match status" value="1"/>
</dbReference>
<dbReference type="NCBIfam" id="TIGR00115">
    <property type="entry name" value="tig"/>
    <property type="match status" value="1"/>
</dbReference>
<evidence type="ECO:0000256" key="8">
    <source>
        <dbReference type="ARBA" id="ARBA00023235"/>
    </source>
</evidence>
<dbReference type="Gene3D" id="3.10.50.40">
    <property type="match status" value="1"/>
</dbReference>
<evidence type="ECO:0000256" key="11">
    <source>
        <dbReference type="ARBA" id="ARBA00029986"/>
    </source>
</evidence>
<evidence type="ECO:0000256" key="9">
    <source>
        <dbReference type="ARBA" id="ARBA00023306"/>
    </source>
</evidence>
<dbReference type="Pfam" id="PF00254">
    <property type="entry name" value="FKBP_C"/>
    <property type="match status" value="1"/>
</dbReference>
<keyword evidence="7 12" id="KW-0143">Chaperone</keyword>
<dbReference type="InterPro" id="IPR008880">
    <property type="entry name" value="Trigger_fac_C"/>
</dbReference>
<dbReference type="FunFam" id="3.10.50.40:FF:000001">
    <property type="entry name" value="Trigger factor"/>
    <property type="match status" value="1"/>
</dbReference>
<dbReference type="GO" id="GO:0005737">
    <property type="term" value="C:cytoplasm"/>
    <property type="evidence" value="ECO:0007669"/>
    <property type="project" value="UniProtKB-SubCell"/>
</dbReference>
<keyword evidence="5 12" id="KW-0132">Cell division</keyword>
<dbReference type="PANTHER" id="PTHR30560:SF3">
    <property type="entry name" value="TRIGGER FACTOR-LIKE PROTEIN TIG, CHLOROPLASTIC"/>
    <property type="match status" value="1"/>
</dbReference>
<keyword evidence="6 12" id="KW-0697">Rotamase</keyword>
<comment type="domain">
    <text evidence="12">Consists of 3 domains; the N-terminus binds the ribosome, the middle domain has PPIase activity, while the C-terminus has intrinsic chaperone activity on its own.</text>
</comment>
<dbReference type="GO" id="GO:0043335">
    <property type="term" value="P:protein unfolding"/>
    <property type="evidence" value="ECO:0007669"/>
    <property type="project" value="TreeGrafter"/>
</dbReference>
<protein>
    <recommendedName>
        <fullName evidence="4 12">Trigger factor</fullName>
        <shortName evidence="12">TF</shortName>
        <ecNumber evidence="3 12">5.2.1.8</ecNumber>
    </recommendedName>
    <alternativeName>
        <fullName evidence="11 12">PPIase</fullName>
    </alternativeName>
</protein>
<dbReference type="InterPro" id="IPR037041">
    <property type="entry name" value="Trigger_fac_C_sf"/>
</dbReference>
<feature type="domain" description="PPIase FKBP-type" evidence="16">
    <location>
        <begin position="163"/>
        <end position="248"/>
    </location>
</feature>
<keyword evidence="9 12" id="KW-0131">Cell cycle</keyword>
<dbReference type="OrthoDB" id="9767721at2"/>
<evidence type="ECO:0000256" key="14">
    <source>
        <dbReference type="RuleBase" id="RU003914"/>
    </source>
</evidence>
<keyword evidence="15" id="KW-0175">Coiled coil</keyword>
<keyword evidence="8 12" id="KW-0413">Isomerase</keyword>
<organism evidence="17 18">
    <name type="scientific">Syntrophomonas zehnderi OL-4</name>
    <dbReference type="NCBI Taxonomy" id="690567"/>
    <lineage>
        <taxon>Bacteria</taxon>
        <taxon>Bacillati</taxon>
        <taxon>Bacillota</taxon>
        <taxon>Clostridia</taxon>
        <taxon>Eubacteriales</taxon>
        <taxon>Syntrophomonadaceae</taxon>
        <taxon>Syntrophomonas</taxon>
    </lineage>
</organism>
<evidence type="ECO:0000256" key="6">
    <source>
        <dbReference type="ARBA" id="ARBA00023110"/>
    </source>
</evidence>
<dbReference type="EC" id="5.2.1.8" evidence="3 12"/>
<evidence type="ECO:0000256" key="2">
    <source>
        <dbReference type="ARBA" id="ARBA00005464"/>
    </source>
</evidence>
<dbReference type="InterPro" id="IPR036611">
    <property type="entry name" value="Trigger_fac_ribosome-bd_sf"/>
</dbReference>
<comment type="catalytic activity">
    <reaction evidence="1 12 13">
        <text>[protein]-peptidylproline (omega=180) = [protein]-peptidylproline (omega=0)</text>
        <dbReference type="Rhea" id="RHEA:16237"/>
        <dbReference type="Rhea" id="RHEA-COMP:10747"/>
        <dbReference type="Rhea" id="RHEA-COMP:10748"/>
        <dbReference type="ChEBI" id="CHEBI:83833"/>
        <dbReference type="ChEBI" id="CHEBI:83834"/>
        <dbReference type="EC" id="5.2.1.8"/>
    </reaction>
</comment>
<dbReference type="PIRSF" id="PIRSF003095">
    <property type="entry name" value="Trigger_factor"/>
    <property type="match status" value="1"/>
</dbReference>
<dbReference type="PANTHER" id="PTHR30560">
    <property type="entry name" value="TRIGGER FACTOR CHAPERONE AND PEPTIDYL-PROLYL CIS/TRANS ISOMERASE"/>
    <property type="match status" value="1"/>
</dbReference>
<dbReference type="GO" id="GO:0044183">
    <property type="term" value="F:protein folding chaperone"/>
    <property type="evidence" value="ECO:0007669"/>
    <property type="project" value="TreeGrafter"/>
</dbReference>
<evidence type="ECO:0000256" key="5">
    <source>
        <dbReference type="ARBA" id="ARBA00022618"/>
    </source>
</evidence>
<keyword evidence="12" id="KW-0963">Cytoplasm</keyword>
<proteinExistence type="inferred from homology"/>
<dbReference type="InterPro" id="IPR046357">
    <property type="entry name" value="PPIase_dom_sf"/>
</dbReference>
<dbReference type="Gene3D" id="1.10.3120.10">
    <property type="entry name" value="Trigger factor, C-terminal domain"/>
    <property type="match status" value="1"/>
</dbReference>
<dbReference type="RefSeq" id="WP_046498239.1">
    <property type="nucleotide sequence ID" value="NZ_CGIH01000031.1"/>
</dbReference>
<dbReference type="SUPFAM" id="SSF102735">
    <property type="entry name" value="Trigger factor ribosome-binding domain"/>
    <property type="match status" value="1"/>
</dbReference>
<keyword evidence="18" id="KW-1185">Reference proteome</keyword>
<evidence type="ECO:0000313" key="17">
    <source>
        <dbReference type="EMBL" id="CFX81965.1"/>
    </source>
</evidence>
<evidence type="ECO:0000256" key="4">
    <source>
        <dbReference type="ARBA" id="ARBA00016902"/>
    </source>
</evidence>
<dbReference type="InterPro" id="IPR005215">
    <property type="entry name" value="Trig_fac"/>
</dbReference>
<dbReference type="STRING" id="690567.1941"/>
<comment type="function">
    <text evidence="10 12">Involved in protein export. Acts as a chaperone by maintaining the newly synthesized protein in an open conformation. Functions as a peptidyl-prolyl cis-trans isomerase.</text>
</comment>
<comment type="similarity">
    <text evidence="2 12 14">Belongs to the FKBP-type PPIase family. Tig subfamily.</text>
</comment>
<dbReference type="EMBL" id="CGIH01000031">
    <property type="protein sequence ID" value="CFX81965.1"/>
    <property type="molecule type" value="Genomic_DNA"/>
</dbReference>
<feature type="coiled-coil region" evidence="15">
    <location>
        <begin position="135"/>
        <end position="162"/>
    </location>
</feature>
<dbReference type="Pfam" id="PF05698">
    <property type="entry name" value="Trigger_C"/>
    <property type="match status" value="1"/>
</dbReference>
<dbReference type="GO" id="GO:0051301">
    <property type="term" value="P:cell division"/>
    <property type="evidence" value="ECO:0007669"/>
    <property type="project" value="UniProtKB-KW"/>
</dbReference>
<dbReference type="PROSITE" id="PS50059">
    <property type="entry name" value="FKBP_PPIASE"/>
    <property type="match status" value="1"/>
</dbReference>
<dbReference type="GO" id="GO:0015031">
    <property type="term" value="P:protein transport"/>
    <property type="evidence" value="ECO:0007669"/>
    <property type="project" value="UniProtKB-UniRule"/>
</dbReference>
<dbReference type="Proteomes" id="UP000045545">
    <property type="component" value="Unassembled WGS sequence"/>
</dbReference>
<dbReference type="SUPFAM" id="SSF54534">
    <property type="entry name" value="FKBP-like"/>
    <property type="match status" value="1"/>
</dbReference>
<name>A0A0E3W3G9_9FIRM</name>
<evidence type="ECO:0000256" key="7">
    <source>
        <dbReference type="ARBA" id="ARBA00023186"/>
    </source>
</evidence>
<gene>
    <name evidence="12" type="primary">tig</name>
    <name evidence="17" type="ORF">1941</name>
</gene>
<dbReference type="GO" id="GO:0003755">
    <property type="term" value="F:peptidyl-prolyl cis-trans isomerase activity"/>
    <property type="evidence" value="ECO:0007669"/>
    <property type="project" value="UniProtKB-UniRule"/>
</dbReference>
<dbReference type="AlphaFoldDB" id="A0A0E3W3G9"/>
<evidence type="ECO:0000256" key="10">
    <source>
        <dbReference type="ARBA" id="ARBA00024849"/>
    </source>
</evidence>
<accession>A0A0E3W3G9</accession>
<evidence type="ECO:0000259" key="16">
    <source>
        <dbReference type="PROSITE" id="PS50059"/>
    </source>
</evidence>
<comment type="subcellular location">
    <subcellularLocation>
        <location evidence="12">Cytoplasm</location>
    </subcellularLocation>
    <text evidence="12">About half TF is bound to the ribosome near the polypeptide exit tunnel while the other half is free in the cytoplasm.</text>
</comment>